<dbReference type="InterPro" id="IPR005131">
    <property type="entry name" value="Ser_deHydtase_bsu"/>
</dbReference>
<keyword evidence="7 11" id="KW-0408">Iron</keyword>
<dbReference type="Pfam" id="PF03315">
    <property type="entry name" value="SDH_beta"/>
    <property type="match status" value="1"/>
</dbReference>
<evidence type="ECO:0000259" key="13">
    <source>
        <dbReference type="PROSITE" id="PS51671"/>
    </source>
</evidence>
<keyword evidence="4 11" id="KW-0312">Gluconeogenesis</keyword>
<comment type="catalytic activity">
    <reaction evidence="10 11 12">
        <text>L-serine = pyruvate + NH4(+)</text>
        <dbReference type="Rhea" id="RHEA:19169"/>
        <dbReference type="ChEBI" id="CHEBI:15361"/>
        <dbReference type="ChEBI" id="CHEBI:28938"/>
        <dbReference type="ChEBI" id="CHEBI:33384"/>
        <dbReference type="EC" id="4.3.1.17"/>
    </reaction>
</comment>
<feature type="domain" description="ACT" evidence="13">
    <location>
        <begin position="150"/>
        <end position="222"/>
    </location>
</feature>
<comment type="similarity">
    <text evidence="3 11 12">Belongs to the iron-sulfur dependent L-serine dehydratase family.</text>
</comment>
<evidence type="ECO:0000256" key="5">
    <source>
        <dbReference type="ARBA" id="ARBA00022485"/>
    </source>
</evidence>
<dbReference type="GO" id="GO:0003941">
    <property type="term" value="F:L-serine ammonia-lyase activity"/>
    <property type="evidence" value="ECO:0007669"/>
    <property type="project" value="UniProtKB-UniRule"/>
</dbReference>
<evidence type="ECO:0000313" key="14">
    <source>
        <dbReference type="EMBL" id="SMP45780.1"/>
    </source>
</evidence>
<name>A0AA45WU30_9CLOT</name>
<dbReference type="PANTHER" id="PTHR30182:SF12">
    <property type="entry name" value="L-SERINE DEHYDRATASE, BETA CHAIN-RELATED"/>
    <property type="match status" value="1"/>
</dbReference>
<evidence type="ECO:0000256" key="7">
    <source>
        <dbReference type="ARBA" id="ARBA00023004"/>
    </source>
</evidence>
<keyword evidence="6 11" id="KW-0479">Metal-binding</keyword>
<organism evidence="14 15">
    <name type="scientific">Anoxynatronum buryatiense</name>
    <dbReference type="NCBI Taxonomy" id="489973"/>
    <lineage>
        <taxon>Bacteria</taxon>
        <taxon>Bacillati</taxon>
        <taxon>Bacillota</taxon>
        <taxon>Clostridia</taxon>
        <taxon>Eubacteriales</taxon>
        <taxon>Clostridiaceae</taxon>
        <taxon>Anoxynatronum</taxon>
    </lineage>
</organism>
<evidence type="ECO:0000256" key="4">
    <source>
        <dbReference type="ARBA" id="ARBA00022432"/>
    </source>
</evidence>
<comment type="caution">
    <text evidence="14">The sequence shown here is derived from an EMBL/GenBank/DDBJ whole genome shotgun (WGS) entry which is preliminary data.</text>
</comment>
<evidence type="ECO:0000256" key="11">
    <source>
        <dbReference type="PIRNR" id="PIRNR036692"/>
    </source>
</evidence>
<keyword evidence="9 11" id="KW-0456">Lyase</keyword>
<sequence length="227" mass="23938">MKKLSAFDIIGPVMAGPSSSHTAGALRIALIACRILKEPVVQVDFLLHGSFSDTYKGHGTDRALVAGIMGYPTDHPDIPRALAIASEKKIVYSFETAPLTPSMHPNTVSMTAQGASGRRLSLEGASIGGGEVIITRINGIEVSFTGEYPTLIVQQLDRPGVAAHITSLLAGSSINIGTIRMYRHEKGDAAYTILETDEPVPPELIASIAAHAAISDVFLISFETSSG</sequence>
<dbReference type="Gene3D" id="3.30.70.260">
    <property type="match status" value="1"/>
</dbReference>
<dbReference type="PIRSF" id="PIRSF036692">
    <property type="entry name" value="SDH_B"/>
    <property type="match status" value="1"/>
</dbReference>
<dbReference type="InterPro" id="IPR029009">
    <property type="entry name" value="ASB_dom_sf"/>
</dbReference>
<evidence type="ECO:0000256" key="9">
    <source>
        <dbReference type="ARBA" id="ARBA00023239"/>
    </source>
</evidence>
<comment type="cofactor">
    <cofactor evidence="1 12">
        <name>[4Fe-4S] cluster</name>
        <dbReference type="ChEBI" id="CHEBI:49883"/>
    </cofactor>
</comment>
<evidence type="ECO:0000313" key="15">
    <source>
        <dbReference type="Proteomes" id="UP001158066"/>
    </source>
</evidence>
<protein>
    <recommendedName>
        <fullName evidence="11">L-serine deaminase</fullName>
    </recommendedName>
</protein>
<evidence type="ECO:0000256" key="12">
    <source>
        <dbReference type="RuleBase" id="RU366059"/>
    </source>
</evidence>
<dbReference type="EMBL" id="FXUF01000002">
    <property type="protein sequence ID" value="SMP45780.1"/>
    <property type="molecule type" value="Genomic_DNA"/>
</dbReference>
<dbReference type="InterPro" id="IPR004643">
    <property type="entry name" value="Fe-S_L-Ser_bsu"/>
</dbReference>
<accession>A0AA45WU30</accession>
<proteinExistence type="inferred from homology"/>
<dbReference type="InterPro" id="IPR002912">
    <property type="entry name" value="ACT_dom"/>
</dbReference>
<keyword evidence="8 11" id="KW-0411">Iron-sulfur</keyword>
<dbReference type="InterPro" id="IPR045865">
    <property type="entry name" value="ACT-like_dom_sf"/>
</dbReference>
<dbReference type="RefSeq" id="WP_283408266.1">
    <property type="nucleotide sequence ID" value="NZ_FXUF01000002.1"/>
</dbReference>
<dbReference type="GO" id="GO:0006094">
    <property type="term" value="P:gluconeogenesis"/>
    <property type="evidence" value="ECO:0007669"/>
    <property type="project" value="UniProtKB-UniRule"/>
</dbReference>
<keyword evidence="15" id="KW-1185">Reference proteome</keyword>
<dbReference type="NCBIfam" id="TIGR00719">
    <property type="entry name" value="sda_beta"/>
    <property type="match status" value="1"/>
</dbReference>
<reference evidence="14" key="1">
    <citation type="submission" date="2017-05" db="EMBL/GenBank/DDBJ databases">
        <authorList>
            <person name="Varghese N."/>
            <person name="Submissions S."/>
        </authorList>
    </citation>
    <scope>NUCLEOTIDE SEQUENCE</scope>
    <source>
        <strain evidence="14">Su22</strain>
    </source>
</reference>
<dbReference type="Pfam" id="PF01842">
    <property type="entry name" value="ACT"/>
    <property type="match status" value="1"/>
</dbReference>
<gene>
    <name evidence="14" type="ORF">SAMN06296020_102367</name>
</gene>
<dbReference type="SUPFAM" id="SSF143548">
    <property type="entry name" value="Serine metabolism enzymes domain"/>
    <property type="match status" value="1"/>
</dbReference>
<dbReference type="Proteomes" id="UP001158066">
    <property type="component" value="Unassembled WGS sequence"/>
</dbReference>
<dbReference type="PROSITE" id="PS51671">
    <property type="entry name" value="ACT"/>
    <property type="match status" value="1"/>
</dbReference>
<dbReference type="Gene3D" id="3.30.1330.90">
    <property type="entry name" value="D-3-phosphoglycerate dehydrogenase, domain 3"/>
    <property type="match status" value="1"/>
</dbReference>
<dbReference type="InterPro" id="IPR051318">
    <property type="entry name" value="Fe-S_L-Ser"/>
</dbReference>
<evidence type="ECO:0000256" key="10">
    <source>
        <dbReference type="ARBA" id="ARBA00049406"/>
    </source>
</evidence>
<evidence type="ECO:0000256" key="3">
    <source>
        <dbReference type="ARBA" id="ARBA00008636"/>
    </source>
</evidence>
<dbReference type="GO" id="GO:0051539">
    <property type="term" value="F:4 iron, 4 sulfur cluster binding"/>
    <property type="evidence" value="ECO:0007669"/>
    <property type="project" value="UniProtKB-UniRule"/>
</dbReference>
<dbReference type="PANTHER" id="PTHR30182">
    <property type="entry name" value="L-SERINE DEHYDRATASE"/>
    <property type="match status" value="1"/>
</dbReference>
<evidence type="ECO:0000256" key="1">
    <source>
        <dbReference type="ARBA" id="ARBA00001966"/>
    </source>
</evidence>
<keyword evidence="5 11" id="KW-0004">4Fe-4S</keyword>
<dbReference type="GO" id="GO:0046872">
    <property type="term" value="F:metal ion binding"/>
    <property type="evidence" value="ECO:0007669"/>
    <property type="project" value="UniProtKB-UniRule"/>
</dbReference>
<dbReference type="SUPFAM" id="SSF55021">
    <property type="entry name" value="ACT-like"/>
    <property type="match status" value="1"/>
</dbReference>
<evidence type="ECO:0000256" key="8">
    <source>
        <dbReference type="ARBA" id="ARBA00023014"/>
    </source>
</evidence>
<comment type="pathway">
    <text evidence="2 11">Carbohydrate biosynthesis; gluconeogenesis.</text>
</comment>
<dbReference type="AlphaFoldDB" id="A0AA45WU30"/>
<evidence type="ECO:0000256" key="6">
    <source>
        <dbReference type="ARBA" id="ARBA00022723"/>
    </source>
</evidence>
<evidence type="ECO:0000256" key="2">
    <source>
        <dbReference type="ARBA" id="ARBA00004742"/>
    </source>
</evidence>